<evidence type="ECO:0000313" key="6">
    <source>
        <dbReference type="Proteomes" id="UP000694851"/>
    </source>
</evidence>
<dbReference type="SUPFAM" id="SSF52540">
    <property type="entry name" value="P-loop containing nucleoside triphosphate hydrolases"/>
    <property type="match status" value="1"/>
</dbReference>
<keyword evidence="3" id="KW-0342">GTP-binding</keyword>
<organism evidence="6 8">
    <name type="scientific">Hipposideros armiger</name>
    <name type="common">Great Himalayan leaf-nosed bat</name>
    <dbReference type="NCBI Taxonomy" id="186990"/>
    <lineage>
        <taxon>Eukaryota</taxon>
        <taxon>Metazoa</taxon>
        <taxon>Chordata</taxon>
        <taxon>Craniata</taxon>
        <taxon>Vertebrata</taxon>
        <taxon>Euteleostomi</taxon>
        <taxon>Mammalia</taxon>
        <taxon>Eutheria</taxon>
        <taxon>Laurasiatheria</taxon>
        <taxon>Chiroptera</taxon>
        <taxon>Yinpterochiroptera</taxon>
        <taxon>Rhinolophoidea</taxon>
        <taxon>Hipposideridae</taxon>
        <taxon>Hipposideros</taxon>
    </lineage>
</organism>
<dbReference type="PROSITE" id="PS51720">
    <property type="entry name" value="G_AIG1"/>
    <property type="match status" value="1"/>
</dbReference>
<dbReference type="GeneID" id="109389670"/>
<dbReference type="CTD" id="168537"/>
<dbReference type="KEGG" id="hai:109389670"/>
<name>A0A8B7SE30_HIPAR</name>
<dbReference type="Proteomes" id="UP000694851">
    <property type="component" value="Unplaced"/>
</dbReference>
<dbReference type="PANTHER" id="PTHR10903:SF170">
    <property type="entry name" value="GTPASE IMAP FAMILY MEMBER 7"/>
    <property type="match status" value="1"/>
</dbReference>
<proteinExistence type="inferred from homology"/>
<accession>A0A8B7SE30</accession>
<gene>
    <name evidence="7 8 9" type="primary">GIMAP7</name>
</gene>
<dbReference type="RefSeq" id="XP_019510988.1">
    <property type="nucleotide sequence ID" value="XM_019655443.1"/>
</dbReference>
<evidence type="ECO:0000256" key="2">
    <source>
        <dbReference type="ARBA" id="ARBA00022741"/>
    </source>
</evidence>
<protein>
    <submittedName>
        <fullName evidence="7 8">GTPase IMAP family member 7</fullName>
    </submittedName>
</protein>
<evidence type="ECO:0000313" key="7">
    <source>
        <dbReference type="RefSeq" id="XP_019510988.1"/>
    </source>
</evidence>
<evidence type="ECO:0000256" key="4">
    <source>
        <dbReference type="SAM" id="Coils"/>
    </source>
</evidence>
<evidence type="ECO:0000256" key="1">
    <source>
        <dbReference type="ARBA" id="ARBA00008535"/>
    </source>
</evidence>
<reference evidence="7 8" key="1">
    <citation type="submission" date="2025-04" db="UniProtKB">
        <authorList>
            <consortium name="RefSeq"/>
        </authorList>
    </citation>
    <scope>IDENTIFICATION</scope>
    <source>
        <tissue evidence="7 8">Muscle</tissue>
    </source>
</reference>
<dbReference type="InterPro" id="IPR027417">
    <property type="entry name" value="P-loop_NTPase"/>
</dbReference>
<dbReference type="OrthoDB" id="8954335at2759"/>
<dbReference type="GO" id="GO:0005525">
    <property type="term" value="F:GTP binding"/>
    <property type="evidence" value="ECO:0007669"/>
    <property type="project" value="UniProtKB-KW"/>
</dbReference>
<comment type="similarity">
    <text evidence="1">Belongs to the TRAFAC class TrmE-Era-EngA-EngB-Septin-like GTPase superfamily. AIG1/Toc34/Toc159-like paraseptin GTPase family. IAN subfamily.</text>
</comment>
<dbReference type="PANTHER" id="PTHR10903">
    <property type="entry name" value="GTPASE, IMAP FAMILY MEMBER-RELATED"/>
    <property type="match status" value="1"/>
</dbReference>
<dbReference type="AlphaFoldDB" id="A0A8B7SE30"/>
<dbReference type="InterPro" id="IPR006703">
    <property type="entry name" value="G_AIG1"/>
</dbReference>
<keyword evidence="2" id="KW-0547">Nucleotide-binding</keyword>
<dbReference type="FunFam" id="3.40.50.300:FF:000366">
    <property type="entry name" value="GTPase, IMAP family member 2"/>
    <property type="match status" value="1"/>
</dbReference>
<sequence length="289" mass="33337">MAGFQQNTLRIVLVGRTGNGKSATANTILGRRECESRVAAEAVTKICHVVPREWKGRPLLVVDTPGLFDTKEKLMTTCKEISRCVIASSPGPHAIILVLRLDRYTEEEQKTVALIKTVFGKRVTKHMIILFTHKDDLEDQSLSDFIKAADVTLRNIIMECGNRYCAFNNRSKDEAENEAQVQELVELIDRTVWDNGRTYFCEDIYKDAEERLNRQAEELKKIYADQLQKEIKLAEKEYANKPKEEKEEKIQQLRMKYDERIKNIREEAGKNIFQVVVNRIRNALSILFS</sequence>
<feature type="coiled-coil region" evidence="4">
    <location>
        <begin position="205"/>
        <end position="267"/>
    </location>
</feature>
<dbReference type="RefSeq" id="XP_019510989.1">
    <property type="nucleotide sequence ID" value="XM_019655444.1"/>
</dbReference>
<evidence type="ECO:0000313" key="8">
    <source>
        <dbReference type="RefSeq" id="XP_019510989.1"/>
    </source>
</evidence>
<evidence type="ECO:0000313" key="9">
    <source>
        <dbReference type="RefSeq" id="XP_019510990.1"/>
    </source>
</evidence>
<dbReference type="Gene3D" id="3.40.50.300">
    <property type="entry name" value="P-loop containing nucleotide triphosphate hydrolases"/>
    <property type="match status" value="1"/>
</dbReference>
<keyword evidence="4" id="KW-0175">Coiled coil</keyword>
<dbReference type="Pfam" id="PF04548">
    <property type="entry name" value="AIG1"/>
    <property type="match status" value="1"/>
</dbReference>
<dbReference type="CDD" id="cd01852">
    <property type="entry name" value="AIG1"/>
    <property type="match status" value="1"/>
</dbReference>
<dbReference type="InterPro" id="IPR045058">
    <property type="entry name" value="GIMA/IAN/Toc"/>
</dbReference>
<keyword evidence="6" id="KW-1185">Reference proteome</keyword>
<feature type="domain" description="AIG1-type G" evidence="5">
    <location>
        <begin position="6"/>
        <end position="209"/>
    </location>
</feature>
<dbReference type="RefSeq" id="XP_019510990.1">
    <property type="nucleotide sequence ID" value="XM_019655445.1"/>
</dbReference>
<evidence type="ECO:0000256" key="3">
    <source>
        <dbReference type="ARBA" id="ARBA00023134"/>
    </source>
</evidence>
<evidence type="ECO:0000259" key="5">
    <source>
        <dbReference type="PROSITE" id="PS51720"/>
    </source>
</evidence>